<dbReference type="EMBL" id="GBXM01089620">
    <property type="protein sequence ID" value="JAH18957.1"/>
    <property type="molecule type" value="Transcribed_RNA"/>
</dbReference>
<reference evidence="1" key="1">
    <citation type="submission" date="2014-11" db="EMBL/GenBank/DDBJ databases">
        <authorList>
            <person name="Amaro Gonzalez C."/>
        </authorList>
    </citation>
    <scope>NUCLEOTIDE SEQUENCE</scope>
</reference>
<name>A0A0E9QR98_ANGAN</name>
<evidence type="ECO:0000313" key="1">
    <source>
        <dbReference type="EMBL" id="JAH18957.1"/>
    </source>
</evidence>
<protein>
    <submittedName>
        <fullName evidence="1">Uncharacterized protein</fullName>
    </submittedName>
</protein>
<dbReference type="AlphaFoldDB" id="A0A0E9QR98"/>
<sequence>MWRYPYLCKNDGDIKLAGKR</sequence>
<organism evidence="1">
    <name type="scientific">Anguilla anguilla</name>
    <name type="common">European freshwater eel</name>
    <name type="synonym">Muraena anguilla</name>
    <dbReference type="NCBI Taxonomy" id="7936"/>
    <lineage>
        <taxon>Eukaryota</taxon>
        <taxon>Metazoa</taxon>
        <taxon>Chordata</taxon>
        <taxon>Craniata</taxon>
        <taxon>Vertebrata</taxon>
        <taxon>Euteleostomi</taxon>
        <taxon>Actinopterygii</taxon>
        <taxon>Neopterygii</taxon>
        <taxon>Teleostei</taxon>
        <taxon>Anguilliformes</taxon>
        <taxon>Anguillidae</taxon>
        <taxon>Anguilla</taxon>
    </lineage>
</organism>
<reference evidence="1" key="2">
    <citation type="journal article" date="2015" name="Fish Shellfish Immunol.">
        <title>Early steps in the European eel (Anguilla anguilla)-Vibrio vulnificus interaction in the gills: Role of the RtxA13 toxin.</title>
        <authorList>
            <person name="Callol A."/>
            <person name="Pajuelo D."/>
            <person name="Ebbesson L."/>
            <person name="Teles M."/>
            <person name="MacKenzie S."/>
            <person name="Amaro C."/>
        </authorList>
    </citation>
    <scope>NUCLEOTIDE SEQUENCE</scope>
</reference>
<accession>A0A0E9QR98</accession>
<proteinExistence type="predicted"/>